<name>A0A654GF50_ARATH</name>
<evidence type="ECO:0000313" key="3">
    <source>
        <dbReference type="EMBL" id="VYS71790.1"/>
    </source>
</evidence>
<dbReference type="AlphaFoldDB" id="A0A654GF50"/>
<dbReference type="Araport" id="AT2G07669"/>
<accession>A0A654GF50</accession>
<dbReference type="Proteomes" id="UP000426265">
    <property type="component" value="Unassembled WGS sequence"/>
</dbReference>
<organism evidence="3 4">
    <name type="scientific">Arabidopsis thaliana</name>
    <name type="common">Mouse-ear cress</name>
    <dbReference type="NCBI Taxonomy" id="3702"/>
    <lineage>
        <taxon>Eukaryota</taxon>
        <taxon>Viridiplantae</taxon>
        <taxon>Streptophyta</taxon>
        <taxon>Embryophyta</taxon>
        <taxon>Tracheophyta</taxon>
        <taxon>Spermatophyta</taxon>
        <taxon>Magnoliopsida</taxon>
        <taxon>eudicotyledons</taxon>
        <taxon>Gunneridae</taxon>
        <taxon>Pentapetalae</taxon>
        <taxon>rosids</taxon>
        <taxon>malvids</taxon>
        <taxon>Brassicales</taxon>
        <taxon>Brassicaceae</taxon>
        <taxon>Camelineae</taxon>
        <taxon>Arabidopsis</taxon>
    </lineage>
</organism>
<dbReference type="EMBL" id="CACRSJ010000111">
    <property type="protein sequence ID" value="VYS71790.1"/>
    <property type="molecule type" value="Genomic_DNA"/>
</dbReference>
<sequence>MAGPGIPCCCGKRVFLLLGGMCMSRREVGEAVLPLIRGIGEGVYHFISLSSPSPSCRYCFWVVSASRCAASTSFLCSLGISSMKSSSVVRRSLAELSCVAKYDLRSAVS</sequence>
<evidence type="ECO:0000313" key="1">
    <source>
        <dbReference type="Araport" id="AT2G07669"/>
    </source>
</evidence>
<reference evidence="3 4" key="1">
    <citation type="submission" date="2019-11" db="EMBL/GenBank/DDBJ databases">
        <authorList>
            <person name="Jiao W.-B."/>
            <person name="Schneeberger K."/>
        </authorList>
    </citation>
    <scope>NUCLEOTIDE SEQUENCE [LARGE SCALE GENOMIC DNA]</scope>
    <source>
        <strain evidence="4">cv. An-1</strain>
        <strain evidence="5">cv. C24</strain>
    </source>
</reference>
<dbReference type="GeneID" id="3768221"/>
<evidence type="ECO:0000313" key="5">
    <source>
        <dbReference type="Proteomes" id="UP000434276"/>
    </source>
</evidence>
<dbReference type="Proteomes" id="UP000434276">
    <property type="component" value="Unassembled WGS sequence"/>
</dbReference>
<protein>
    <submittedName>
        <fullName evidence="3">Uncharacterized protein</fullName>
    </submittedName>
</protein>
<dbReference type="KEGG" id="ath:AT2G07669"/>
<dbReference type="OrthoDB" id="1116086at2759"/>
<evidence type="ECO:0000313" key="4">
    <source>
        <dbReference type="Proteomes" id="UP000426265"/>
    </source>
</evidence>
<evidence type="ECO:0000313" key="2">
    <source>
        <dbReference type="EMBL" id="CAA0413903.1"/>
    </source>
</evidence>
<dbReference type="RefSeq" id="NP_001031343.1">
    <property type="nucleotide sequence ID" value="NM_001036266.2"/>
</dbReference>
<proteinExistence type="predicted"/>
<dbReference type="EMBL" id="CACSHJ010000098">
    <property type="protein sequence ID" value="CAA0413903.1"/>
    <property type="molecule type" value="Genomic_DNA"/>
</dbReference>
<dbReference type="ExpressionAtlas" id="A0A654GF50">
    <property type="expression patterns" value="baseline and differential"/>
</dbReference>
<gene>
    <name evidence="1" type="ordered locus">At2g07669</name>
    <name evidence="3" type="ORF">AN1_LOCUS27164</name>
    <name evidence="2" type="ORF">C24_LOCUS26998</name>
</gene>